<dbReference type="OrthoDB" id="20669at2759"/>
<proteinExistence type="predicted"/>
<dbReference type="PROSITE" id="PS50082">
    <property type="entry name" value="WD_REPEATS_2"/>
    <property type="match status" value="1"/>
</dbReference>
<dbReference type="Gene3D" id="2.130.10.10">
    <property type="entry name" value="YVTN repeat-like/Quinoprotein amine dehydrogenase"/>
    <property type="match status" value="1"/>
</dbReference>
<name>A0A397IUE1_9GLOM</name>
<dbReference type="InterPro" id="IPR001680">
    <property type="entry name" value="WD40_rpt"/>
</dbReference>
<sequence length="438" mass="49766">MLIDRSYFKLFFFFCAMPDSLDGDITKNEIMNLQIEWSNPESNLSEQKRSPLWLREVTSKDAENGMDVQGITWDTLNVSRQRYRELRLMDYKNYENVQKSHDEIKKEIKPVRTNAQFYNFKYTTLSHKCSIVHFQLRNLLWSTGRNDIFYTHSSRIGHWNSIMKNSDVALDLSLNNRNAETIFEISTFACKDNYLLVGGLYGEFACRRIDADPIQFGTITTDANGITNHMDIIESRTGGAAVAVISSNDKKSRIMDLATLRFTDTYDFQWPVNCTSVSPNKDLLCVVGDDTDSVVVSADSGKPIATLKGHIDFSFACCWSPDGKIIATGNQDKTTRLYDTRNMSKAFNVLGARIGAVRSLHFSEDGRYLAMAEPADFVHIFDAHTFERSQVIDLFGEIAGVTFTPDAEGLYIANADENYGCILEYERISPINHYTELI</sequence>
<evidence type="ECO:0000256" key="1">
    <source>
        <dbReference type="PROSITE-ProRule" id="PRU00221"/>
    </source>
</evidence>
<evidence type="ECO:0000313" key="2">
    <source>
        <dbReference type="EMBL" id="RHZ79609.1"/>
    </source>
</evidence>
<dbReference type="Proteomes" id="UP000266861">
    <property type="component" value="Unassembled WGS sequence"/>
</dbReference>
<dbReference type="PROSITE" id="PS50294">
    <property type="entry name" value="WD_REPEATS_REGION"/>
    <property type="match status" value="1"/>
</dbReference>
<keyword evidence="3" id="KW-1185">Reference proteome</keyword>
<accession>A0A397IUE1</accession>
<dbReference type="AlphaFoldDB" id="A0A397IUE1"/>
<dbReference type="EMBL" id="PQFF01000134">
    <property type="protein sequence ID" value="RHZ79609.1"/>
    <property type="molecule type" value="Genomic_DNA"/>
</dbReference>
<dbReference type="SMART" id="SM00320">
    <property type="entry name" value="WD40"/>
    <property type="match status" value="3"/>
</dbReference>
<dbReference type="PANTHER" id="PTHR43991:SF12">
    <property type="entry name" value="WD REPEAT PROTEIN (AFU_ORTHOLOGUE AFUA_8G05640)"/>
    <property type="match status" value="1"/>
</dbReference>
<dbReference type="PANTHER" id="PTHR43991">
    <property type="entry name" value="WD REPEAT PROTEIN (AFU_ORTHOLOGUE AFUA_8G05640)-RELATED"/>
    <property type="match status" value="1"/>
</dbReference>
<evidence type="ECO:0000313" key="3">
    <source>
        <dbReference type="Proteomes" id="UP000266861"/>
    </source>
</evidence>
<reference evidence="2 3" key="1">
    <citation type="submission" date="2018-08" db="EMBL/GenBank/DDBJ databases">
        <title>Genome and evolution of the arbuscular mycorrhizal fungus Diversispora epigaea (formerly Glomus versiforme) and its bacterial endosymbionts.</title>
        <authorList>
            <person name="Sun X."/>
            <person name="Fei Z."/>
            <person name="Harrison M."/>
        </authorList>
    </citation>
    <scope>NUCLEOTIDE SEQUENCE [LARGE SCALE GENOMIC DNA]</scope>
    <source>
        <strain evidence="2 3">IT104</strain>
    </source>
</reference>
<dbReference type="Pfam" id="PF00400">
    <property type="entry name" value="WD40"/>
    <property type="match status" value="1"/>
</dbReference>
<dbReference type="InterPro" id="IPR015943">
    <property type="entry name" value="WD40/YVTN_repeat-like_dom_sf"/>
</dbReference>
<gene>
    <name evidence="2" type="ORF">Glove_143g62</name>
</gene>
<feature type="repeat" description="WD" evidence="1">
    <location>
        <begin position="307"/>
        <end position="348"/>
    </location>
</feature>
<comment type="caution">
    <text evidence="2">The sequence shown here is derived from an EMBL/GenBank/DDBJ whole genome shotgun (WGS) entry which is preliminary data.</text>
</comment>
<dbReference type="STRING" id="1348612.A0A397IUE1"/>
<dbReference type="SUPFAM" id="SSF50960">
    <property type="entry name" value="TolB, C-terminal domain"/>
    <property type="match status" value="1"/>
</dbReference>
<protein>
    <submittedName>
        <fullName evidence="2">Uncharacterized protein</fullName>
    </submittedName>
</protein>
<organism evidence="2 3">
    <name type="scientific">Diversispora epigaea</name>
    <dbReference type="NCBI Taxonomy" id="1348612"/>
    <lineage>
        <taxon>Eukaryota</taxon>
        <taxon>Fungi</taxon>
        <taxon>Fungi incertae sedis</taxon>
        <taxon>Mucoromycota</taxon>
        <taxon>Glomeromycotina</taxon>
        <taxon>Glomeromycetes</taxon>
        <taxon>Diversisporales</taxon>
        <taxon>Diversisporaceae</taxon>
        <taxon>Diversispora</taxon>
    </lineage>
</organism>
<keyword evidence="1" id="KW-0853">WD repeat</keyword>